<dbReference type="AlphaFoldDB" id="A0A832ZW16"/>
<comment type="caution">
    <text evidence="2">The sequence shown here is derived from an EMBL/GenBank/DDBJ whole genome shotgun (WGS) entry which is preliminary data.</text>
</comment>
<reference evidence="2" key="1">
    <citation type="journal article" date="2020" name="ISME J.">
        <title>Gammaproteobacteria mediating utilization of methyl-, sulfur- and petroleum organic compounds in deep ocean hydrothermal plumes.</title>
        <authorList>
            <person name="Zhou Z."/>
            <person name="Liu Y."/>
            <person name="Pan J."/>
            <person name="Cron B.R."/>
            <person name="Toner B.M."/>
            <person name="Anantharaman K."/>
            <person name="Breier J.A."/>
            <person name="Dick G.J."/>
            <person name="Li M."/>
        </authorList>
    </citation>
    <scope>NUCLEOTIDE SEQUENCE</scope>
    <source>
        <strain evidence="2">SZUA-1515</strain>
    </source>
</reference>
<feature type="domain" description="Extradiol ring-cleavage dioxygenase LigAB LigA subunit" evidence="1">
    <location>
        <begin position="23"/>
        <end position="72"/>
    </location>
</feature>
<evidence type="ECO:0000313" key="2">
    <source>
        <dbReference type="EMBL" id="HIQ29773.1"/>
    </source>
</evidence>
<accession>A0A832ZW16</accession>
<dbReference type="Proteomes" id="UP000608579">
    <property type="component" value="Unassembled WGS sequence"/>
</dbReference>
<dbReference type="SUPFAM" id="SSF48076">
    <property type="entry name" value="LigA subunit of an aromatic-ring-opening dioxygenase LigAB"/>
    <property type="match status" value="1"/>
</dbReference>
<dbReference type="EMBL" id="DQVM01000082">
    <property type="protein sequence ID" value="HIQ29773.1"/>
    <property type="molecule type" value="Genomic_DNA"/>
</dbReference>
<gene>
    <name evidence="2" type="ORF">EYH45_04330</name>
</gene>
<proteinExistence type="predicted"/>
<sequence>MVIIFRYPPLKHIRLHKLGYSIFRDPDVRERFKQDPYKVMDEFGLTEEEKQLVMSRDGVKMYDLGIQPYIIFALVWQAFGDWPSREKIKQLGYGRSIPQRTIER</sequence>
<protein>
    <recommendedName>
        <fullName evidence="1">Extradiol ring-cleavage dioxygenase LigAB LigA subunit domain-containing protein</fullName>
    </recommendedName>
</protein>
<organism evidence="2 3">
    <name type="scientific">Caldiarchaeum subterraneum</name>
    <dbReference type="NCBI Taxonomy" id="311458"/>
    <lineage>
        <taxon>Archaea</taxon>
        <taxon>Nitrososphaerota</taxon>
        <taxon>Candidatus Caldarchaeales</taxon>
        <taxon>Candidatus Caldarchaeaceae</taxon>
        <taxon>Candidatus Caldarchaeum</taxon>
    </lineage>
</organism>
<dbReference type="InterPro" id="IPR036622">
    <property type="entry name" value="LigA_sf"/>
</dbReference>
<evidence type="ECO:0000313" key="3">
    <source>
        <dbReference type="Proteomes" id="UP000608579"/>
    </source>
</evidence>
<name>A0A832ZW16_CALS0</name>
<dbReference type="InterPro" id="IPR011986">
    <property type="entry name" value="Xdiol_dOase_LigA"/>
</dbReference>
<dbReference type="Gene3D" id="1.10.700.10">
    <property type="entry name" value="Dioxygenase LigAB, LigA subunit"/>
    <property type="match status" value="1"/>
</dbReference>
<evidence type="ECO:0000259" key="1">
    <source>
        <dbReference type="Pfam" id="PF07746"/>
    </source>
</evidence>
<dbReference type="Pfam" id="PF07746">
    <property type="entry name" value="LigA"/>
    <property type="match status" value="1"/>
</dbReference>